<feature type="compositionally biased region" description="Basic and acidic residues" evidence="5">
    <location>
        <begin position="29"/>
        <end position="43"/>
    </location>
</feature>
<feature type="region of interest" description="Disordered" evidence="5">
    <location>
        <begin position="1"/>
        <end position="212"/>
    </location>
</feature>
<dbReference type="RefSeq" id="XP_016210681.1">
    <property type="nucleotide sequence ID" value="XM_016361602.1"/>
</dbReference>
<dbReference type="GO" id="GO:0005783">
    <property type="term" value="C:endoplasmic reticulum"/>
    <property type="evidence" value="ECO:0007669"/>
    <property type="project" value="TreeGrafter"/>
</dbReference>
<feature type="compositionally biased region" description="Basic and acidic residues" evidence="5">
    <location>
        <begin position="81"/>
        <end position="102"/>
    </location>
</feature>
<evidence type="ECO:0000259" key="7">
    <source>
        <dbReference type="Pfam" id="PF08510"/>
    </source>
</evidence>
<sequence length="409" mass="46130">MPPQSRGGQRPSGIQQSQSSPNLPTVRELVQHERDRLPFEHHERNRKAGLAMQSTYIRPNSNGAPQSSDDDVTTEDDDDRLVDQRQQQEERKDRKEVERAEQDDQEQEEEDDDEEEEEEEEFPSFDDDENETFHLNRSHAHLPPSSSQLFPPFYNRPPTPLPPSPSLTSLLRPSFSTHTSHHTTPESSDTESATGASATFPGSTHAAASKSASAPRAHPKVPTYEYYGFALYLASSLFFLMYLLWAYLPSPFLHQLGIYYYPNRWWALAIPCWLVVLVIWIYIALQSYNTGTLTLRMASIECIVDEAGKVAVLNSNGEIVRDGKRSRFQVKRKGRGTDTRKCGGRSRQSSLKEEKRVYVPADLGPGVNWKNLWNEGTDAVLDVPIGGVCEILYAHGESSDGEDIRNPLA</sequence>
<dbReference type="OrthoDB" id="690928at2759"/>
<dbReference type="GeneID" id="27315764"/>
<dbReference type="VEuPathDB" id="FungiDB:PV09_07791"/>
<protein>
    <recommendedName>
        <fullName evidence="7">PIG-P domain-containing protein</fullName>
    </recommendedName>
</protein>
<dbReference type="InterPro" id="IPR052263">
    <property type="entry name" value="GPI_Anchor_Biosynth"/>
</dbReference>
<reference evidence="8 9" key="1">
    <citation type="submission" date="2015-01" db="EMBL/GenBank/DDBJ databases">
        <title>The Genome Sequence of Ochroconis gallopava CBS43764.</title>
        <authorList>
            <consortium name="The Broad Institute Genomics Platform"/>
            <person name="Cuomo C."/>
            <person name="de Hoog S."/>
            <person name="Gorbushina A."/>
            <person name="Stielow B."/>
            <person name="Teixiera M."/>
            <person name="Abouelleil A."/>
            <person name="Chapman S.B."/>
            <person name="Priest M."/>
            <person name="Young S.K."/>
            <person name="Wortman J."/>
            <person name="Nusbaum C."/>
            <person name="Birren B."/>
        </authorList>
    </citation>
    <scope>NUCLEOTIDE SEQUENCE [LARGE SCALE GENOMIC DNA]</scope>
    <source>
        <strain evidence="8 9">CBS 43764</strain>
    </source>
</reference>
<evidence type="ECO:0000256" key="5">
    <source>
        <dbReference type="SAM" id="MobiDB-lite"/>
    </source>
</evidence>
<evidence type="ECO:0000256" key="3">
    <source>
        <dbReference type="ARBA" id="ARBA00022989"/>
    </source>
</evidence>
<dbReference type="InterPro" id="IPR013717">
    <property type="entry name" value="PIG-P"/>
</dbReference>
<accession>A0A0D1YIW0</accession>
<evidence type="ECO:0000256" key="6">
    <source>
        <dbReference type="SAM" id="Phobius"/>
    </source>
</evidence>
<feature type="transmembrane region" description="Helical" evidence="6">
    <location>
        <begin position="265"/>
        <end position="285"/>
    </location>
</feature>
<proteinExistence type="predicted"/>
<feature type="domain" description="PIG-P" evidence="7">
    <location>
        <begin position="223"/>
        <end position="393"/>
    </location>
</feature>
<feature type="compositionally biased region" description="Low complexity" evidence="5">
    <location>
        <begin position="142"/>
        <end position="153"/>
    </location>
</feature>
<gene>
    <name evidence="8" type="ORF">PV09_07791</name>
</gene>
<evidence type="ECO:0000256" key="4">
    <source>
        <dbReference type="ARBA" id="ARBA00023136"/>
    </source>
</evidence>
<dbReference type="EMBL" id="KN847560">
    <property type="protein sequence ID" value="KIW00812.1"/>
    <property type="molecule type" value="Genomic_DNA"/>
</dbReference>
<keyword evidence="9" id="KW-1185">Reference proteome</keyword>
<feature type="compositionally biased region" description="Acidic residues" evidence="5">
    <location>
        <begin position="103"/>
        <end position="130"/>
    </location>
</feature>
<feature type="compositionally biased region" description="Polar residues" evidence="5">
    <location>
        <begin position="12"/>
        <end position="23"/>
    </location>
</feature>
<dbReference type="PANTHER" id="PTHR46346">
    <property type="entry name" value="PHOSPHATIDYLINOSITOL N-ACETYLGLUCOSAMINYLTRANSFERASE SUBUNIT P"/>
    <property type="match status" value="1"/>
</dbReference>
<keyword evidence="2 6" id="KW-0812">Transmembrane</keyword>
<feature type="compositionally biased region" description="Pro residues" evidence="5">
    <location>
        <begin position="154"/>
        <end position="165"/>
    </location>
</feature>
<dbReference type="InParanoid" id="A0A0D1YIW0"/>
<feature type="compositionally biased region" description="Polar residues" evidence="5">
    <location>
        <begin position="193"/>
        <end position="202"/>
    </location>
</feature>
<keyword evidence="4 6" id="KW-0472">Membrane</keyword>
<feature type="compositionally biased region" description="Low complexity" evidence="5">
    <location>
        <begin position="166"/>
        <end position="178"/>
    </location>
</feature>
<feature type="compositionally biased region" description="Polar residues" evidence="5">
    <location>
        <begin position="52"/>
        <end position="65"/>
    </location>
</feature>
<dbReference type="STRING" id="253628.A0A0D1YIW0"/>
<comment type="subcellular location">
    <subcellularLocation>
        <location evidence="1">Membrane</location>
        <topology evidence="1">Multi-pass membrane protein</topology>
    </subcellularLocation>
</comment>
<dbReference type="AlphaFoldDB" id="A0A0D1YIW0"/>
<evidence type="ECO:0000256" key="1">
    <source>
        <dbReference type="ARBA" id="ARBA00004141"/>
    </source>
</evidence>
<dbReference type="Proteomes" id="UP000053259">
    <property type="component" value="Unassembled WGS sequence"/>
</dbReference>
<evidence type="ECO:0000256" key="2">
    <source>
        <dbReference type="ARBA" id="ARBA00022692"/>
    </source>
</evidence>
<dbReference type="GO" id="GO:0016020">
    <property type="term" value="C:membrane"/>
    <property type="evidence" value="ECO:0007669"/>
    <property type="project" value="UniProtKB-SubCell"/>
</dbReference>
<evidence type="ECO:0000313" key="8">
    <source>
        <dbReference type="EMBL" id="KIW00812.1"/>
    </source>
</evidence>
<feature type="transmembrane region" description="Helical" evidence="6">
    <location>
        <begin position="226"/>
        <end position="245"/>
    </location>
</feature>
<dbReference type="Pfam" id="PF08510">
    <property type="entry name" value="PIG-P"/>
    <property type="match status" value="1"/>
</dbReference>
<dbReference type="GO" id="GO:0006506">
    <property type="term" value="P:GPI anchor biosynthetic process"/>
    <property type="evidence" value="ECO:0007669"/>
    <property type="project" value="TreeGrafter"/>
</dbReference>
<dbReference type="HOGENOM" id="CLU_038387_1_0_1"/>
<organism evidence="8 9">
    <name type="scientific">Verruconis gallopava</name>
    <dbReference type="NCBI Taxonomy" id="253628"/>
    <lineage>
        <taxon>Eukaryota</taxon>
        <taxon>Fungi</taxon>
        <taxon>Dikarya</taxon>
        <taxon>Ascomycota</taxon>
        <taxon>Pezizomycotina</taxon>
        <taxon>Dothideomycetes</taxon>
        <taxon>Pleosporomycetidae</taxon>
        <taxon>Venturiales</taxon>
        <taxon>Sympoventuriaceae</taxon>
        <taxon>Verruconis</taxon>
    </lineage>
</organism>
<keyword evidence="3 6" id="KW-1133">Transmembrane helix</keyword>
<feature type="compositionally biased region" description="Acidic residues" evidence="5">
    <location>
        <begin position="68"/>
        <end position="80"/>
    </location>
</feature>
<evidence type="ECO:0000313" key="9">
    <source>
        <dbReference type="Proteomes" id="UP000053259"/>
    </source>
</evidence>
<dbReference type="PANTHER" id="PTHR46346:SF1">
    <property type="entry name" value="PHOSPHATIDYLINOSITOL N-ACETYLGLUCOSAMINYLTRANSFERASE SUBUNIT P"/>
    <property type="match status" value="1"/>
</dbReference>
<name>A0A0D1YIW0_9PEZI</name>